<dbReference type="AlphaFoldDB" id="A0A1I2NRP1"/>
<keyword evidence="3" id="KW-1185">Reference proteome</keyword>
<evidence type="ECO:0000313" key="3">
    <source>
        <dbReference type="Proteomes" id="UP000198876"/>
    </source>
</evidence>
<gene>
    <name evidence="2" type="ORF">SAMN04488063_1236</name>
</gene>
<evidence type="ECO:0000313" key="2">
    <source>
        <dbReference type="EMBL" id="SFG04307.1"/>
    </source>
</evidence>
<evidence type="ECO:0008006" key="4">
    <source>
        <dbReference type="Google" id="ProtNLM"/>
    </source>
</evidence>
<dbReference type="EMBL" id="FOOQ01000001">
    <property type="protein sequence ID" value="SFG04307.1"/>
    <property type="molecule type" value="Genomic_DNA"/>
</dbReference>
<sequence length="358" mass="39791">MPDISSRRVRLRDGARDERRHDDAREGCRPPNRGFDAGAGRWVFVRSRVFVLVPPTPPETYSFTRYLRAKESVDDAALHRPTLERFRTELGRLADRSSNPVRIVDVGAGIASMCRRLIEWGVLPDNVTYVVLDADPESVRIGRETTRAWVEESDREAVWESDRRLFLPESATTVRFVADDAFRHLEGQTYDVLVGHAFVDLLDLPDALSALLDGVAAEGVCYFPITFDGRTTFRPPGDEETARAIVEAYHATMNLDEGSARFGRTLLDAAVAADAELLSSGGSDWVVSPPYDDQQAYFLHHVLEFVEESVDGEALDAVGAADTLDEEGVRRWVDARHGAVESGELTYVARNLDVLLSA</sequence>
<evidence type="ECO:0000256" key="1">
    <source>
        <dbReference type="SAM" id="MobiDB-lite"/>
    </source>
</evidence>
<accession>A0A1I2NRP1</accession>
<dbReference type="STRING" id="553467.SAMN04488063_1236"/>
<reference evidence="3" key="1">
    <citation type="submission" date="2016-10" db="EMBL/GenBank/DDBJ databases">
        <authorList>
            <person name="Varghese N."/>
            <person name="Submissions S."/>
        </authorList>
    </citation>
    <scope>NUCLEOTIDE SEQUENCE [LARGE SCALE GENOMIC DNA]</scope>
    <source>
        <strain evidence="3">CGMCC 1.7739</strain>
    </source>
</reference>
<dbReference type="InterPro" id="IPR029063">
    <property type="entry name" value="SAM-dependent_MTases_sf"/>
</dbReference>
<protein>
    <recommendedName>
        <fullName evidence="4">Methyltransferase domain-containing protein</fullName>
    </recommendedName>
</protein>
<name>A0A1I2NRP1_9EURY</name>
<proteinExistence type="predicted"/>
<dbReference type="Gene3D" id="3.40.50.150">
    <property type="entry name" value="Vaccinia Virus protein VP39"/>
    <property type="match status" value="1"/>
</dbReference>
<organism evidence="2 3">
    <name type="scientific">Halopelagius inordinatus</name>
    <dbReference type="NCBI Taxonomy" id="553467"/>
    <lineage>
        <taxon>Archaea</taxon>
        <taxon>Methanobacteriati</taxon>
        <taxon>Methanobacteriota</taxon>
        <taxon>Stenosarchaea group</taxon>
        <taxon>Halobacteria</taxon>
        <taxon>Halobacteriales</taxon>
        <taxon>Haloferacaceae</taxon>
    </lineage>
</organism>
<feature type="compositionally biased region" description="Basic and acidic residues" evidence="1">
    <location>
        <begin position="11"/>
        <end position="28"/>
    </location>
</feature>
<dbReference type="SUPFAM" id="SSF53335">
    <property type="entry name" value="S-adenosyl-L-methionine-dependent methyltransferases"/>
    <property type="match status" value="1"/>
</dbReference>
<feature type="region of interest" description="Disordered" evidence="1">
    <location>
        <begin position="1"/>
        <end position="32"/>
    </location>
</feature>
<dbReference type="Proteomes" id="UP000198876">
    <property type="component" value="Unassembled WGS sequence"/>
</dbReference>